<sequence length="171" mass="18425">MSVGVTAVIASKVAKMMSRRTRNAAYSIQSSSKVFSIKVLGSSQIESADKESKPELDSNSDGQELTTFEQNCIGVPFNRLFTDCDDIVYVLYNDKRCVTVEAVCNGSVAQSGHVEAAAAKIARTDEEVHHRRRPMDAGYAGDEDENAGSDVRGTLKYLEAAGRVTSSGGEH</sequence>
<protein>
    <submittedName>
        <fullName evidence="2">Uncharacterized protein</fullName>
    </submittedName>
</protein>
<reference evidence="2 3" key="1">
    <citation type="submission" date="2018-09" db="EMBL/GenBank/DDBJ databases">
        <title>Genomic investigation of the strawberry pathogen Phytophthora fragariae indicates pathogenicity is determined by transcriptional variation in three key races.</title>
        <authorList>
            <person name="Adams T.M."/>
            <person name="Armitage A.D."/>
            <person name="Sobczyk M.K."/>
            <person name="Bates H.J."/>
            <person name="Dunwell J.M."/>
            <person name="Nellist C.F."/>
            <person name="Harrison R.J."/>
        </authorList>
    </citation>
    <scope>NUCLEOTIDE SEQUENCE [LARGE SCALE GENOMIC DNA]</scope>
    <source>
        <strain evidence="2 3">NOV-77</strain>
    </source>
</reference>
<dbReference type="AlphaFoldDB" id="A0A6G0RDJ6"/>
<feature type="non-terminal residue" evidence="2">
    <location>
        <position position="171"/>
    </location>
</feature>
<evidence type="ECO:0000313" key="2">
    <source>
        <dbReference type="EMBL" id="KAE9330022.1"/>
    </source>
</evidence>
<name>A0A6G0RDJ6_9STRA</name>
<dbReference type="EMBL" id="QXFY01001050">
    <property type="protein sequence ID" value="KAE9330022.1"/>
    <property type="molecule type" value="Genomic_DNA"/>
</dbReference>
<organism evidence="2 3">
    <name type="scientific">Phytophthora fragariae</name>
    <dbReference type="NCBI Taxonomy" id="53985"/>
    <lineage>
        <taxon>Eukaryota</taxon>
        <taxon>Sar</taxon>
        <taxon>Stramenopiles</taxon>
        <taxon>Oomycota</taxon>
        <taxon>Peronosporomycetes</taxon>
        <taxon>Peronosporales</taxon>
        <taxon>Peronosporaceae</taxon>
        <taxon>Phytophthora</taxon>
    </lineage>
</organism>
<accession>A0A6G0RDJ6</accession>
<dbReference type="Proteomes" id="UP000486351">
    <property type="component" value="Unassembled WGS sequence"/>
</dbReference>
<comment type="caution">
    <text evidence="2">The sequence shown here is derived from an EMBL/GenBank/DDBJ whole genome shotgun (WGS) entry which is preliminary data.</text>
</comment>
<proteinExistence type="predicted"/>
<gene>
    <name evidence="2" type="ORF">PF008_g15817</name>
</gene>
<evidence type="ECO:0000256" key="1">
    <source>
        <dbReference type="SAM" id="MobiDB-lite"/>
    </source>
</evidence>
<feature type="region of interest" description="Disordered" evidence="1">
    <location>
        <begin position="125"/>
        <end position="152"/>
    </location>
</feature>
<evidence type="ECO:0000313" key="3">
    <source>
        <dbReference type="Proteomes" id="UP000486351"/>
    </source>
</evidence>